<keyword evidence="1" id="KW-0472">Membrane</keyword>
<organism evidence="2 3">
    <name type="scientific">Sulfuritalea hydrogenivorans sk43H</name>
    <dbReference type="NCBI Taxonomy" id="1223802"/>
    <lineage>
        <taxon>Bacteria</taxon>
        <taxon>Pseudomonadati</taxon>
        <taxon>Pseudomonadota</taxon>
        <taxon>Betaproteobacteria</taxon>
        <taxon>Nitrosomonadales</taxon>
        <taxon>Sterolibacteriaceae</taxon>
        <taxon>Sulfuritalea</taxon>
    </lineage>
</organism>
<evidence type="ECO:0000313" key="2">
    <source>
        <dbReference type="EMBL" id="BAO29223.1"/>
    </source>
</evidence>
<protein>
    <recommendedName>
        <fullName evidence="4">FeoB-associated Cys-rich membrane protein</fullName>
    </recommendedName>
</protein>
<dbReference type="AlphaFoldDB" id="W0SHE4"/>
<dbReference type="EMBL" id="AP012547">
    <property type="protein sequence ID" value="BAO29223.1"/>
    <property type="molecule type" value="Genomic_DNA"/>
</dbReference>
<accession>W0SHE4</accession>
<keyword evidence="3" id="KW-1185">Reference proteome</keyword>
<dbReference type="KEGG" id="shd:SUTH_01424"/>
<dbReference type="OrthoDB" id="9155025at2"/>
<keyword evidence="1" id="KW-1133">Transmembrane helix</keyword>
<dbReference type="Proteomes" id="UP000031637">
    <property type="component" value="Chromosome"/>
</dbReference>
<evidence type="ECO:0008006" key="4">
    <source>
        <dbReference type="Google" id="ProtNLM"/>
    </source>
</evidence>
<dbReference type="HOGENOM" id="CLU_2774396_0_0_4"/>
<proteinExistence type="predicted"/>
<evidence type="ECO:0000313" key="3">
    <source>
        <dbReference type="Proteomes" id="UP000031637"/>
    </source>
</evidence>
<gene>
    <name evidence="2" type="ORF">SUTH_01424</name>
</gene>
<evidence type="ECO:0000256" key="1">
    <source>
        <dbReference type="SAM" id="Phobius"/>
    </source>
</evidence>
<reference evidence="2 3" key="1">
    <citation type="journal article" date="2014" name="Syst. Appl. Microbiol.">
        <title>Complete genomes of freshwater sulfur oxidizers Sulfuricella denitrificans skB26 and Sulfuritalea hydrogenivorans sk43H: genetic insights into the sulfur oxidation pathway of betaproteobacteria.</title>
        <authorList>
            <person name="Watanabe T."/>
            <person name="Kojima H."/>
            <person name="Fukui M."/>
        </authorList>
    </citation>
    <scope>NUCLEOTIDE SEQUENCE [LARGE SCALE GENOMIC DNA]</scope>
    <source>
        <strain evidence="2">DSM22779</strain>
    </source>
</reference>
<name>W0SHE4_9PROT</name>
<dbReference type="STRING" id="1223802.SUTH_01424"/>
<feature type="transmembrane region" description="Helical" evidence="1">
    <location>
        <begin position="6"/>
        <end position="25"/>
    </location>
</feature>
<keyword evidence="1" id="KW-0812">Transmembrane</keyword>
<sequence length="69" mass="7196">MTTYLVTIGLIFTIMLAGIAVERIYRCFAARNPQLGPFRDSSKCGSCTAGSGCSDTACESGAATPAPHH</sequence>